<dbReference type="InterPro" id="IPR006145">
    <property type="entry name" value="PsdUridine_synth_RsuA/RluA"/>
</dbReference>
<dbReference type="Pfam" id="PF00849">
    <property type="entry name" value="PseudoU_synth_2"/>
    <property type="match status" value="1"/>
</dbReference>
<dbReference type="PROSITE" id="PS01129">
    <property type="entry name" value="PSI_RLU"/>
    <property type="match status" value="1"/>
</dbReference>
<dbReference type="PANTHER" id="PTHR21600">
    <property type="entry name" value="MITOCHONDRIAL RNA PSEUDOURIDINE SYNTHASE"/>
    <property type="match status" value="1"/>
</dbReference>
<evidence type="ECO:0000256" key="3">
    <source>
        <dbReference type="PIRSR" id="PIRSR606225-1"/>
    </source>
</evidence>
<dbReference type="Pfam" id="PF01479">
    <property type="entry name" value="S4"/>
    <property type="match status" value="1"/>
</dbReference>
<dbReference type="CDD" id="cd02557">
    <property type="entry name" value="PseudoU_synth_ScRIB2"/>
    <property type="match status" value="1"/>
</dbReference>
<organism evidence="7 8">
    <name type="scientific">Bifiguratus adelaidae</name>
    <dbReference type="NCBI Taxonomy" id="1938954"/>
    <lineage>
        <taxon>Eukaryota</taxon>
        <taxon>Fungi</taxon>
        <taxon>Fungi incertae sedis</taxon>
        <taxon>Mucoromycota</taxon>
        <taxon>Mucoromycotina</taxon>
        <taxon>Endogonomycetes</taxon>
        <taxon>Endogonales</taxon>
        <taxon>Endogonales incertae sedis</taxon>
        <taxon>Bifiguratus</taxon>
    </lineage>
</organism>
<dbReference type="InterPro" id="IPR002942">
    <property type="entry name" value="S4_RNA-bd"/>
</dbReference>
<dbReference type="InterPro" id="IPR006224">
    <property type="entry name" value="PsdUridine_synth_RluA-like_CS"/>
</dbReference>
<dbReference type="SUPFAM" id="SSF55174">
    <property type="entry name" value="Alpha-L RNA-binding motif"/>
    <property type="match status" value="1"/>
</dbReference>
<dbReference type="CDD" id="cd00165">
    <property type="entry name" value="S4"/>
    <property type="match status" value="1"/>
</dbReference>
<sequence>MESDYGLHKEELENLVRIVERVQELNRAAVEGSIDSKAELDRLLKHHRLEDVDDPSKLELVHVLEKRLQTRVFRSGLASDMDQARLMVKHRWIKIDGKVNNSPGYIVQNHEERSIVLDPPPDQQEAAMKGNNPMSNKKRKHGSDDDSDPRKKFTPDEMLEGANYYFEHGLRKVVPYFFLYKTFAKKRWLGRTVFDVFSTEFRDQTSEYYRSAIEKGLVMVNNETCAIDQKLKQSDLISHKIHRHEPPVTASKINIIHRDDDLLVINKPGSIPVHPSGRYRHNTITHILMKEYGFKHLFPINRLDRLTSGVMFLGLTPAKASEFEALLHAREIHKEYVCRVLGEFPENVVNCTEPIKTVAHKLGLNCVDPDGKPSATEFERLSYNGRTSVVIARPKTGRTHQIRVHLQFLGYPIANDPLYCNEVIWGEDLGKAFLPSQQQQVIERLSAAKAESTQLGGAAIPTPKNRQSASIPETCEHCHLETLFDPEPDQLYIWLHAYKYNGDDWCYTTEMPEWSQKDYDDAKIVQRHQELARQRALLP</sequence>
<dbReference type="Gene3D" id="3.10.290.10">
    <property type="entry name" value="RNA-binding S4 domain"/>
    <property type="match status" value="1"/>
</dbReference>
<feature type="compositionally biased region" description="Basic and acidic residues" evidence="5">
    <location>
        <begin position="142"/>
        <end position="154"/>
    </location>
</feature>
<reference evidence="7 8" key="1">
    <citation type="journal article" date="2017" name="Mycologia">
        <title>Bifiguratus adelaidae, gen. et sp. nov., a new member of Mucoromycotina in endophytic and soil-dwelling habitats.</title>
        <authorList>
            <person name="Torres-Cruz T.J."/>
            <person name="Billingsley Tobias T.L."/>
            <person name="Almatruk M."/>
            <person name="Hesse C."/>
            <person name="Kuske C.R."/>
            <person name="Desiro A."/>
            <person name="Benucci G.M."/>
            <person name="Bonito G."/>
            <person name="Stajich J.E."/>
            <person name="Dunlap C."/>
            <person name="Arnold A.E."/>
            <person name="Porras-Alfaro A."/>
        </authorList>
    </citation>
    <scope>NUCLEOTIDE SEQUENCE [LARGE SCALE GENOMIC DNA]</scope>
    <source>
        <strain evidence="7 8">AZ0501</strain>
    </source>
</reference>
<dbReference type="OrthoDB" id="424794at2759"/>
<dbReference type="GO" id="GO:0009982">
    <property type="term" value="F:pseudouridine synthase activity"/>
    <property type="evidence" value="ECO:0007669"/>
    <property type="project" value="InterPro"/>
</dbReference>
<dbReference type="Gene3D" id="3.30.2350.10">
    <property type="entry name" value="Pseudouridine synthase"/>
    <property type="match status" value="1"/>
</dbReference>
<dbReference type="NCBIfam" id="TIGR00005">
    <property type="entry name" value="rluA_subfam"/>
    <property type="match status" value="1"/>
</dbReference>
<dbReference type="SUPFAM" id="SSF55120">
    <property type="entry name" value="Pseudouridine synthase"/>
    <property type="match status" value="1"/>
</dbReference>
<evidence type="ECO:0000256" key="1">
    <source>
        <dbReference type="ARBA" id="ARBA00010876"/>
    </source>
</evidence>
<dbReference type="SMART" id="SM00363">
    <property type="entry name" value="S4"/>
    <property type="match status" value="2"/>
</dbReference>
<dbReference type="GO" id="GO:0000455">
    <property type="term" value="P:enzyme-directed rRNA pseudouridine synthesis"/>
    <property type="evidence" value="ECO:0007669"/>
    <property type="project" value="TreeGrafter"/>
</dbReference>
<dbReference type="InterPro" id="IPR020103">
    <property type="entry name" value="PsdUridine_synth_cat_dom_sf"/>
</dbReference>
<evidence type="ECO:0000313" key="8">
    <source>
        <dbReference type="Proteomes" id="UP000242875"/>
    </source>
</evidence>
<dbReference type="PROSITE" id="PS50889">
    <property type="entry name" value="S4"/>
    <property type="match status" value="2"/>
</dbReference>
<dbReference type="PANTHER" id="PTHR21600:SF40">
    <property type="entry name" value="PSEUDOURIDYLATE SYNTHASE RPUSD2"/>
    <property type="match status" value="1"/>
</dbReference>
<dbReference type="EMBL" id="MVBO01000031">
    <property type="protein sequence ID" value="OZJ04725.1"/>
    <property type="molecule type" value="Genomic_DNA"/>
</dbReference>
<keyword evidence="4" id="KW-0694">RNA-binding</keyword>
<evidence type="ECO:0000256" key="5">
    <source>
        <dbReference type="SAM" id="MobiDB-lite"/>
    </source>
</evidence>
<dbReference type="AlphaFoldDB" id="A0A261Y276"/>
<dbReference type="InterPro" id="IPR006225">
    <property type="entry name" value="PsdUridine_synth_RluC/D"/>
</dbReference>
<evidence type="ECO:0000259" key="6">
    <source>
        <dbReference type="SMART" id="SM00363"/>
    </source>
</evidence>
<feature type="active site" evidence="3">
    <location>
        <position position="304"/>
    </location>
</feature>
<accession>A0A261Y276</accession>
<dbReference type="GO" id="GO:0003723">
    <property type="term" value="F:RNA binding"/>
    <property type="evidence" value="ECO:0007669"/>
    <property type="project" value="UniProtKB-KW"/>
</dbReference>
<evidence type="ECO:0000256" key="4">
    <source>
        <dbReference type="PROSITE-ProRule" id="PRU00182"/>
    </source>
</evidence>
<evidence type="ECO:0000256" key="2">
    <source>
        <dbReference type="ARBA" id="ARBA00023235"/>
    </source>
</evidence>
<dbReference type="Proteomes" id="UP000242875">
    <property type="component" value="Unassembled WGS sequence"/>
</dbReference>
<feature type="domain" description="RNA-binding S4" evidence="6">
    <location>
        <begin position="66"/>
        <end position="125"/>
    </location>
</feature>
<comment type="caution">
    <text evidence="7">The sequence shown here is derived from an EMBL/GenBank/DDBJ whole genome shotgun (WGS) entry which is preliminary data.</text>
</comment>
<feature type="region of interest" description="Disordered" evidence="5">
    <location>
        <begin position="111"/>
        <end position="154"/>
    </location>
</feature>
<gene>
    <name evidence="7" type="ORF">BZG36_01788</name>
</gene>
<keyword evidence="8" id="KW-1185">Reference proteome</keyword>
<proteinExistence type="inferred from homology"/>
<comment type="similarity">
    <text evidence="1">Belongs to the pseudouridine synthase RluA family.</text>
</comment>
<dbReference type="InterPro" id="IPR050188">
    <property type="entry name" value="RluA_PseudoU_synthase"/>
</dbReference>
<name>A0A261Y276_9FUNG</name>
<protein>
    <recommendedName>
        <fullName evidence="6">RNA-binding S4 domain-containing protein</fullName>
    </recommendedName>
</protein>
<feature type="domain" description="RNA-binding S4" evidence="6">
    <location>
        <begin position="192"/>
        <end position="254"/>
    </location>
</feature>
<dbReference type="InterPro" id="IPR036986">
    <property type="entry name" value="S4_RNA-bd_sf"/>
</dbReference>
<evidence type="ECO:0000313" key="7">
    <source>
        <dbReference type="EMBL" id="OZJ04725.1"/>
    </source>
</evidence>
<keyword evidence="2" id="KW-0413">Isomerase</keyword>